<keyword evidence="2" id="KW-1185">Reference proteome</keyword>
<comment type="caution">
    <text evidence="1">The sequence shown here is derived from an EMBL/GenBank/DDBJ whole genome shotgun (WGS) entry which is preliminary data.</text>
</comment>
<organism evidence="1 2">
    <name type="scientific">Hyalomma asiaticum</name>
    <name type="common">Tick</name>
    <dbReference type="NCBI Taxonomy" id="266040"/>
    <lineage>
        <taxon>Eukaryota</taxon>
        <taxon>Metazoa</taxon>
        <taxon>Ecdysozoa</taxon>
        <taxon>Arthropoda</taxon>
        <taxon>Chelicerata</taxon>
        <taxon>Arachnida</taxon>
        <taxon>Acari</taxon>
        <taxon>Parasitiformes</taxon>
        <taxon>Ixodida</taxon>
        <taxon>Ixodoidea</taxon>
        <taxon>Ixodidae</taxon>
        <taxon>Hyalomminae</taxon>
        <taxon>Hyalomma</taxon>
    </lineage>
</organism>
<name>A0ACB7T7V1_HYAAI</name>
<reference evidence="1" key="1">
    <citation type="submission" date="2020-05" db="EMBL/GenBank/DDBJ databases">
        <title>Large-scale comparative analyses of tick genomes elucidate their genetic diversity and vector capacities.</title>
        <authorList>
            <person name="Jia N."/>
            <person name="Wang J."/>
            <person name="Shi W."/>
            <person name="Du L."/>
            <person name="Sun Y."/>
            <person name="Zhan W."/>
            <person name="Jiang J."/>
            <person name="Wang Q."/>
            <person name="Zhang B."/>
            <person name="Ji P."/>
            <person name="Sakyi L.B."/>
            <person name="Cui X."/>
            <person name="Yuan T."/>
            <person name="Jiang B."/>
            <person name="Yang W."/>
            <person name="Lam T.T.-Y."/>
            <person name="Chang Q."/>
            <person name="Ding S."/>
            <person name="Wang X."/>
            <person name="Zhu J."/>
            <person name="Ruan X."/>
            <person name="Zhao L."/>
            <person name="Wei J."/>
            <person name="Que T."/>
            <person name="Du C."/>
            <person name="Cheng J."/>
            <person name="Dai P."/>
            <person name="Han X."/>
            <person name="Huang E."/>
            <person name="Gao Y."/>
            <person name="Liu J."/>
            <person name="Shao H."/>
            <person name="Ye R."/>
            <person name="Li L."/>
            <person name="Wei W."/>
            <person name="Wang X."/>
            <person name="Wang C."/>
            <person name="Yang T."/>
            <person name="Huo Q."/>
            <person name="Li W."/>
            <person name="Guo W."/>
            <person name="Chen H."/>
            <person name="Zhou L."/>
            <person name="Ni X."/>
            <person name="Tian J."/>
            <person name="Zhou Y."/>
            <person name="Sheng Y."/>
            <person name="Liu T."/>
            <person name="Pan Y."/>
            <person name="Xia L."/>
            <person name="Li J."/>
            <person name="Zhao F."/>
            <person name="Cao W."/>
        </authorList>
    </citation>
    <scope>NUCLEOTIDE SEQUENCE</scope>
    <source>
        <strain evidence="1">Hyas-2018</strain>
    </source>
</reference>
<dbReference type="EMBL" id="CM023491">
    <property type="protein sequence ID" value="KAH6940959.1"/>
    <property type="molecule type" value="Genomic_DNA"/>
</dbReference>
<proteinExistence type="predicted"/>
<evidence type="ECO:0000313" key="2">
    <source>
        <dbReference type="Proteomes" id="UP000821845"/>
    </source>
</evidence>
<accession>A0ACB7T7V1</accession>
<gene>
    <name evidence="1" type="ORF">HPB50_011138</name>
</gene>
<evidence type="ECO:0000313" key="1">
    <source>
        <dbReference type="EMBL" id="KAH6940959.1"/>
    </source>
</evidence>
<protein>
    <submittedName>
        <fullName evidence="1">Uncharacterized protein</fullName>
    </submittedName>
</protein>
<dbReference type="Proteomes" id="UP000821845">
    <property type="component" value="Chromosome 11"/>
</dbReference>
<sequence>MKLDIPQIVELTMTRNRTGYHIFHEADGESTTNGYIFGLPSHPAGGYAEIALAVEFAPGFKTNLLSQFEIKEPAFPAIRMAVLASIRCTRRLSILFDLRYDYHLGGNHIRYTIPRSATDKTAIVTQQFNLKDKPVEVPVKDVKVRPGMHVVRIRIDDRSSNTQFYVDEDKLIDGGILNVENANLVSIKTEKGRVFEAHFVAETDGDVFPAVSTHLCLLV</sequence>